<dbReference type="NCBIfam" id="NF001750">
    <property type="entry name" value="PRK00476.1"/>
    <property type="match status" value="1"/>
</dbReference>
<evidence type="ECO:0000256" key="1">
    <source>
        <dbReference type="ARBA" id="ARBA00006303"/>
    </source>
</evidence>
<evidence type="ECO:0000256" key="7">
    <source>
        <dbReference type="HAMAP-Rule" id="MF_00044"/>
    </source>
</evidence>
<feature type="binding site" evidence="7">
    <location>
        <position position="247"/>
    </location>
    <ligand>
        <name>ATP</name>
        <dbReference type="ChEBI" id="CHEBI:30616"/>
    </ligand>
</feature>
<keyword evidence="6 7" id="KW-0030">Aminoacyl-tRNA synthetase</keyword>
<evidence type="ECO:0000256" key="4">
    <source>
        <dbReference type="ARBA" id="ARBA00022840"/>
    </source>
</evidence>
<feature type="site" description="Important for tRNA non-discrimination" evidence="7">
    <location>
        <position position="38"/>
    </location>
</feature>
<feature type="binding site" evidence="7">
    <location>
        <begin position="596"/>
        <end position="599"/>
    </location>
    <ligand>
        <name>ATP</name>
        <dbReference type="ChEBI" id="CHEBI:30616"/>
    </ligand>
</feature>
<evidence type="ECO:0000256" key="6">
    <source>
        <dbReference type="ARBA" id="ARBA00023146"/>
    </source>
</evidence>
<keyword evidence="2 7" id="KW-0436">Ligase</keyword>
<dbReference type="InterPro" id="IPR004115">
    <property type="entry name" value="GAD-like_sf"/>
</dbReference>
<feature type="binding site" evidence="7">
    <location>
        <begin position="238"/>
        <end position="240"/>
    </location>
    <ligand>
        <name>ATP</name>
        <dbReference type="ChEBI" id="CHEBI:30616"/>
    </ligand>
</feature>
<dbReference type="NCBIfam" id="TIGR00459">
    <property type="entry name" value="aspS_bact"/>
    <property type="match status" value="1"/>
</dbReference>
<keyword evidence="7" id="KW-0963">Cytoplasm</keyword>
<evidence type="ECO:0000259" key="8">
    <source>
        <dbReference type="PROSITE" id="PS50862"/>
    </source>
</evidence>
<dbReference type="Pfam" id="PF01336">
    <property type="entry name" value="tRNA_anti-codon"/>
    <property type="match status" value="1"/>
</dbReference>
<comment type="function">
    <text evidence="7">Aspartyl-tRNA synthetase with relaxed tRNA specificity since it is able to aspartylate not only its cognate tRNA(Asp) but also tRNA(Asn). Reaction proceeds in two steps: L-aspartate is first activated by ATP to form Asp-AMP and then transferred to the acceptor end of tRNA(Asp/Asn).</text>
</comment>
<dbReference type="CDD" id="cd04317">
    <property type="entry name" value="EcAspRS_like_N"/>
    <property type="match status" value="1"/>
</dbReference>
<dbReference type="Gene3D" id="2.40.50.140">
    <property type="entry name" value="Nucleic acid-binding proteins"/>
    <property type="match status" value="1"/>
</dbReference>
<accession>A0A2W5VLR5</accession>
<dbReference type="EC" id="6.1.1.23" evidence="7"/>
<dbReference type="InterPro" id="IPR047089">
    <property type="entry name" value="Asp-tRNA-ligase_1_N"/>
</dbReference>
<comment type="caution">
    <text evidence="9">The sequence shown here is derived from an EMBL/GenBank/DDBJ whole genome shotgun (WGS) entry which is preliminary data.</text>
</comment>
<comment type="caution">
    <text evidence="7">Lacks conserved residue(s) required for the propagation of feature annotation.</text>
</comment>
<dbReference type="Proteomes" id="UP000249061">
    <property type="component" value="Unassembled WGS sequence"/>
</dbReference>
<dbReference type="Gene3D" id="3.30.930.10">
    <property type="entry name" value="Bira Bifunctional Protein, Domain 2"/>
    <property type="match status" value="1"/>
</dbReference>
<dbReference type="InterPro" id="IPR004365">
    <property type="entry name" value="NA-bd_OB_tRNA"/>
</dbReference>
<dbReference type="InterPro" id="IPR006195">
    <property type="entry name" value="aa-tRNA-synth_II"/>
</dbReference>
<dbReference type="InterPro" id="IPR045864">
    <property type="entry name" value="aa-tRNA-synth_II/BPL/LPL"/>
</dbReference>
<comment type="catalytic activity">
    <reaction evidence="7">
        <text>tRNA(Asx) + L-aspartate + ATP = L-aspartyl-tRNA(Asx) + AMP + diphosphate</text>
        <dbReference type="Rhea" id="RHEA:18349"/>
        <dbReference type="Rhea" id="RHEA-COMP:9710"/>
        <dbReference type="Rhea" id="RHEA-COMP:9711"/>
        <dbReference type="ChEBI" id="CHEBI:29991"/>
        <dbReference type="ChEBI" id="CHEBI:30616"/>
        <dbReference type="ChEBI" id="CHEBI:33019"/>
        <dbReference type="ChEBI" id="CHEBI:78442"/>
        <dbReference type="ChEBI" id="CHEBI:78516"/>
        <dbReference type="ChEBI" id="CHEBI:456215"/>
        <dbReference type="EC" id="6.1.1.23"/>
    </reaction>
</comment>
<feature type="binding site" evidence="7">
    <location>
        <position position="507"/>
    </location>
    <ligand>
        <name>L-aspartate</name>
        <dbReference type="ChEBI" id="CHEBI:29991"/>
    </ligand>
</feature>
<dbReference type="GO" id="GO:0005524">
    <property type="term" value="F:ATP binding"/>
    <property type="evidence" value="ECO:0007669"/>
    <property type="project" value="UniProtKB-UniRule"/>
</dbReference>
<gene>
    <name evidence="7" type="primary">aspS</name>
    <name evidence="9" type="ORF">DI536_06485</name>
</gene>
<evidence type="ECO:0000256" key="2">
    <source>
        <dbReference type="ARBA" id="ARBA00022598"/>
    </source>
</evidence>
<keyword evidence="3 7" id="KW-0547">Nucleotide-binding</keyword>
<dbReference type="InterPro" id="IPR029351">
    <property type="entry name" value="GAD_dom"/>
</dbReference>
<feature type="domain" description="Aminoacyl-transfer RNA synthetases class-II family profile" evidence="8">
    <location>
        <begin position="162"/>
        <end position="615"/>
    </location>
</feature>
<comment type="subunit">
    <text evidence="7">Homodimer.</text>
</comment>
<dbReference type="EMBL" id="QFQP01000003">
    <property type="protein sequence ID" value="PZR16794.1"/>
    <property type="molecule type" value="Genomic_DNA"/>
</dbReference>
<dbReference type="Gene3D" id="3.30.1360.30">
    <property type="entry name" value="GAD-like domain"/>
    <property type="match status" value="1"/>
</dbReference>
<dbReference type="SUPFAM" id="SSF50249">
    <property type="entry name" value="Nucleic acid-binding proteins"/>
    <property type="match status" value="1"/>
</dbReference>
<proteinExistence type="inferred from homology"/>
<dbReference type="GO" id="GO:0004815">
    <property type="term" value="F:aspartate-tRNA ligase activity"/>
    <property type="evidence" value="ECO:0007669"/>
    <property type="project" value="UniProtKB-UniRule"/>
</dbReference>
<dbReference type="CDD" id="cd00777">
    <property type="entry name" value="AspRS_core"/>
    <property type="match status" value="1"/>
</dbReference>
<evidence type="ECO:0000313" key="10">
    <source>
        <dbReference type="Proteomes" id="UP000249061"/>
    </source>
</evidence>
<dbReference type="Pfam" id="PF00152">
    <property type="entry name" value="tRNA-synt_2"/>
    <property type="match status" value="1"/>
</dbReference>
<dbReference type="PANTHER" id="PTHR22594">
    <property type="entry name" value="ASPARTYL/LYSYL-TRNA SYNTHETASE"/>
    <property type="match status" value="1"/>
</dbReference>
<comment type="similarity">
    <text evidence="1 7">Belongs to the class-II aminoacyl-tRNA synthetase family. Type 1 subfamily.</text>
</comment>
<feature type="region of interest" description="Aspartate" evidence="7">
    <location>
        <begin position="216"/>
        <end position="219"/>
    </location>
</feature>
<dbReference type="PROSITE" id="PS50862">
    <property type="entry name" value="AA_TRNA_LIGASE_II"/>
    <property type="match status" value="1"/>
</dbReference>
<name>A0A2W5VLR5_9BACT</name>
<dbReference type="HAMAP" id="MF_00044">
    <property type="entry name" value="Asp_tRNA_synth_type1"/>
    <property type="match status" value="1"/>
</dbReference>
<dbReference type="InterPro" id="IPR047090">
    <property type="entry name" value="AspRS_core"/>
</dbReference>
<keyword evidence="4 7" id="KW-0067">ATP-binding</keyword>
<evidence type="ECO:0000256" key="3">
    <source>
        <dbReference type="ARBA" id="ARBA00022741"/>
    </source>
</evidence>
<dbReference type="InterPro" id="IPR012340">
    <property type="entry name" value="NA-bd_OB-fold"/>
</dbReference>
<dbReference type="InterPro" id="IPR004364">
    <property type="entry name" value="Aa-tRNA-synt_II"/>
</dbReference>
<dbReference type="GO" id="GO:0005737">
    <property type="term" value="C:cytoplasm"/>
    <property type="evidence" value="ECO:0007669"/>
    <property type="project" value="UniProtKB-SubCell"/>
</dbReference>
<organism evidence="9 10">
    <name type="scientific">Archangium gephyra</name>
    <dbReference type="NCBI Taxonomy" id="48"/>
    <lineage>
        <taxon>Bacteria</taxon>
        <taxon>Pseudomonadati</taxon>
        <taxon>Myxococcota</taxon>
        <taxon>Myxococcia</taxon>
        <taxon>Myxococcales</taxon>
        <taxon>Cystobacterineae</taxon>
        <taxon>Archangiaceae</taxon>
        <taxon>Archangium</taxon>
    </lineage>
</organism>
<dbReference type="AlphaFoldDB" id="A0A2W5VLR5"/>
<evidence type="ECO:0000256" key="5">
    <source>
        <dbReference type="ARBA" id="ARBA00022917"/>
    </source>
</evidence>
<keyword evidence="5 7" id="KW-0648">Protein biosynthesis</keyword>
<dbReference type="SUPFAM" id="SSF55261">
    <property type="entry name" value="GAD domain-like"/>
    <property type="match status" value="1"/>
</dbReference>
<feature type="binding site" evidence="7">
    <location>
        <position position="551"/>
    </location>
    <ligand>
        <name>L-aspartate</name>
        <dbReference type="ChEBI" id="CHEBI:29991"/>
    </ligand>
</feature>
<sequence>MSEFISKVKRTHSCGALRAKDIKSEVVLFGWVQNRRDHGGLIFIDLRDREGLTQIVFDPGISKDAHKLAESLRSEWVIGIRGEVRSRGMQWSKKENKEVPATNPNLATGEVEVYVSYAEIFNKAETPPFEISEHSQTSEEKRLEYRYLDLRRPNLQKTLITRSKMNAAVRSYFHENGFLELETPFMGRYTPGGARNFLVPSRLNPGKFYALAESPQLYKQLFMVAGFERYFQIVKCFRDEDLRLDRQPEFTQIDVEMSFVTQEDIFEKIEGLLKRLWKEVHDIDLPTPFRRMNFDESMAKYGNDKPDLRFGMEHVVLNDIVAKFGAESGVGPLWETLQAKGLIKAMVVSPVADGQHDPGVVKAKNEAFRAANPNPTAKLPPPPKELSRKEIEETEAYVVGMGAKGLARAKIAENGDWTQAPLFKTATPEFKAAIIEATGARPGDLILFQFGSEAKVHTIMANLRVYLAKKLWLIPEYGAGGKWNFLWVVNPPLFEYDEDSKTWAAAHHAFTRPMDECLKYLEPESFDPAKVYCYRYDVVLNGFEIGGGSIRLHDPVVQAKVFKAMGISDEDARSKFGFLLDALKFGAPPHGGLALGMDRLAFLITETESLRDVIPFPKTQKGTDLMTLAPGDVDEKQLRDLYVKSTPPAKS</sequence>
<feature type="binding site" evidence="7">
    <location>
        <position position="238"/>
    </location>
    <ligand>
        <name>L-aspartate</name>
        <dbReference type="ChEBI" id="CHEBI:29991"/>
    </ligand>
</feature>
<dbReference type="GO" id="GO:0003676">
    <property type="term" value="F:nucleic acid binding"/>
    <property type="evidence" value="ECO:0007669"/>
    <property type="project" value="InterPro"/>
</dbReference>
<evidence type="ECO:0000313" key="9">
    <source>
        <dbReference type="EMBL" id="PZR16794.1"/>
    </source>
</evidence>
<dbReference type="PANTHER" id="PTHR22594:SF5">
    <property type="entry name" value="ASPARTATE--TRNA LIGASE, MITOCHONDRIAL"/>
    <property type="match status" value="1"/>
</dbReference>
<dbReference type="GO" id="GO:0050560">
    <property type="term" value="F:aspartate-tRNA(Asn) ligase activity"/>
    <property type="evidence" value="ECO:0007669"/>
    <property type="project" value="UniProtKB-EC"/>
</dbReference>
<dbReference type="Pfam" id="PF02938">
    <property type="entry name" value="GAD"/>
    <property type="match status" value="1"/>
</dbReference>
<feature type="binding site" evidence="7">
    <location>
        <position position="544"/>
    </location>
    <ligand>
        <name>ATP</name>
        <dbReference type="ChEBI" id="CHEBI:30616"/>
    </ligand>
</feature>
<comment type="subcellular location">
    <subcellularLocation>
        <location evidence="7">Cytoplasm</location>
    </subcellularLocation>
</comment>
<protein>
    <recommendedName>
        <fullName evidence="7">Aspartate--tRNA(Asp/Asn) ligase</fullName>
        <ecNumber evidence="7">6.1.1.23</ecNumber>
    </recommendedName>
    <alternativeName>
        <fullName evidence="7">Aspartyl-tRNA synthetase</fullName>
        <shortName evidence="7">AspRS</shortName>
    </alternativeName>
    <alternativeName>
        <fullName evidence="7">Non-discriminating aspartyl-tRNA synthetase</fullName>
        <shortName evidence="7">ND-AspRS</shortName>
    </alternativeName>
</protein>
<dbReference type="InterPro" id="IPR002312">
    <property type="entry name" value="Asp/Asn-tRNA-synth_IIb"/>
</dbReference>
<dbReference type="GO" id="GO:0006422">
    <property type="term" value="P:aspartyl-tRNA aminoacylation"/>
    <property type="evidence" value="ECO:0007669"/>
    <property type="project" value="UniProtKB-UniRule"/>
</dbReference>
<dbReference type="InterPro" id="IPR004524">
    <property type="entry name" value="Asp-tRNA-ligase_1"/>
</dbReference>
<reference evidence="9 10" key="1">
    <citation type="submission" date="2017-08" db="EMBL/GenBank/DDBJ databases">
        <title>Infants hospitalized years apart are colonized by the same room-sourced microbial strains.</title>
        <authorList>
            <person name="Brooks B."/>
            <person name="Olm M.R."/>
            <person name="Firek B.A."/>
            <person name="Baker R."/>
            <person name="Thomas B.C."/>
            <person name="Morowitz M.J."/>
            <person name="Banfield J.F."/>
        </authorList>
    </citation>
    <scope>NUCLEOTIDE SEQUENCE [LARGE SCALE GENOMIC DNA]</scope>
    <source>
        <strain evidence="9">S2_003_000_R2_14</strain>
    </source>
</reference>
<dbReference type="PRINTS" id="PR01042">
    <property type="entry name" value="TRNASYNTHASP"/>
</dbReference>
<dbReference type="SUPFAM" id="SSF55681">
    <property type="entry name" value="Class II aaRS and biotin synthetases"/>
    <property type="match status" value="1"/>
</dbReference>